<dbReference type="RefSeq" id="WP_253763359.1">
    <property type="nucleotide sequence ID" value="NZ_JAMZDZ010000001.1"/>
</dbReference>
<dbReference type="Proteomes" id="UP001595816">
    <property type="component" value="Unassembled WGS sequence"/>
</dbReference>
<dbReference type="InterPro" id="IPR012340">
    <property type="entry name" value="NA-bd_OB-fold"/>
</dbReference>
<evidence type="ECO:0000313" key="2">
    <source>
        <dbReference type="Proteomes" id="UP001595816"/>
    </source>
</evidence>
<organism evidence="1 2">
    <name type="scientific">Hamadaea flava</name>
    <dbReference type="NCBI Taxonomy" id="1742688"/>
    <lineage>
        <taxon>Bacteria</taxon>
        <taxon>Bacillati</taxon>
        <taxon>Actinomycetota</taxon>
        <taxon>Actinomycetes</taxon>
        <taxon>Micromonosporales</taxon>
        <taxon>Micromonosporaceae</taxon>
        <taxon>Hamadaea</taxon>
    </lineage>
</organism>
<keyword evidence="2" id="KW-1185">Reference proteome</keyword>
<gene>
    <name evidence="1" type="ORF">ACFOZ4_14440</name>
</gene>
<comment type="caution">
    <text evidence="1">The sequence shown here is derived from an EMBL/GenBank/DDBJ whole genome shotgun (WGS) entry which is preliminary data.</text>
</comment>
<evidence type="ECO:0000313" key="1">
    <source>
        <dbReference type="EMBL" id="MFC4131804.1"/>
    </source>
</evidence>
<sequence length="66" mass="6931">METLLSHGDETAVVVLSCKPFGLLVETASGLRGLVRGGRAVVGATLRVRVIEFDAAESRFSATVVD</sequence>
<dbReference type="SUPFAM" id="SSF50249">
    <property type="entry name" value="Nucleic acid-binding proteins"/>
    <property type="match status" value="1"/>
</dbReference>
<name>A0ABV8LPS2_9ACTN</name>
<proteinExistence type="predicted"/>
<dbReference type="EMBL" id="JBHSAY010000008">
    <property type="protein sequence ID" value="MFC4131804.1"/>
    <property type="molecule type" value="Genomic_DNA"/>
</dbReference>
<protein>
    <submittedName>
        <fullName evidence="1">Uncharacterized protein</fullName>
    </submittedName>
</protein>
<reference evidence="2" key="1">
    <citation type="journal article" date="2019" name="Int. J. Syst. Evol. Microbiol.">
        <title>The Global Catalogue of Microorganisms (GCM) 10K type strain sequencing project: providing services to taxonomists for standard genome sequencing and annotation.</title>
        <authorList>
            <consortium name="The Broad Institute Genomics Platform"/>
            <consortium name="The Broad Institute Genome Sequencing Center for Infectious Disease"/>
            <person name="Wu L."/>
            <person name="Ma J."/>
        </authorList>
    </citation>
    <scope>NUCLEOTIDE SEQUENCE [LARGE SCALE GENOMIC DNA]</scope>
    <source>
        <strain evidence="2">CGMCC 4.7289</strain>
    </source>
</reference>
<accession>A0ABV8LPS2</accession>